<accession>A0A9X3NXD2</accession>
<comment type="cofactor">
    <cofactor evidence="2">
        <name>[4Fe-4S] cluster</name>
        <dbReference type="ChEBI" id="CHEBI:49883"/>
    </cofactor>
</comment>
<dbReference type="Proteomes" id="UP001140076">
    <property type="component" value="Unassembled WGS sequence"/>
</dbReference>
<dbReference type="PANTHER" id="PTHR24421">
    <property type="entry name" value="NITRATE/NITRITE SENSOR PROTEIN NARX-RELATED"/>
    <property type="match status" value="1"/>
</dbReference>
<dbReference type="PRINTS" id="PR00344">
    <property type="entry name" value="BCTRLSENSOR"/>
</dbReference>
<dbReference type="Gene3D" id="3.30.565.10">
    <property type="entry name" value="Histidine kinase-like ATPase, C-terminal domain"/>
    <property type="match status" value="1"/>
</dbReference>
<evidence type="ECO:0000259" key="16">
    <source>
        <dbReference type="PROSITE" id="PS50109"/>
    </source>
</evidence>
<dbReference type="CDD" id="cd16917">
    <property type="entry name" value="HATPase_UhpB-NarQ-NarX-like"/>
    <property type="match status" value="1"/>
</dbReference>
<evidence type="ECO:0000313" key="18">
    <source>
        <dbReference type="Proteomes" id="UP001140076"/>
    </source>
</evidence>
<evidence type="ECO:0000256" key="5">
    <source>
        <dbReference type="ARBA" id="ARBA00017322"/>
    </source>
</evidence>
<evidence type="ECO:0000256" key="7">
    <source>
        <dbReference type="ARBA" id="ARBA00022490"/>
    </source>
</evidence>
<dbReference type="GO" id="GO:0000155">
    <property type="term" value="F:phosphorelay sensor kinase activity"/>
    <property type="evidence" value="ECO:0007669"/>
    <property type="project" value="InterPro"/>
</dbReference>
<keyword evidence="18" id="KW-1185">Reference proteome</keyword>
<dbReference type="GO" id="GO:0046872">
    <property type="term" value="F:metal ion binding"/>
    <property type="evidence" value="ECO:0007669"/>
    <property type="project" value="UniProtKB-KW"/>
</dbReference>
<organism evidence="17 18">
    <name type="scientific">Streptomonospora mangrovi</name>
    <dbReference type="NCBI Taxonomy" id="2883123"/>
    <lineage>
        <taxon>Bacteria</taxon>
        <taxon>Bacillati</taxon>
        <taxon>Actinomycetota</taxon>
        <taxon>Actinomycetes</taxon>
        <taxon>Streptosporangiales</taxon>
        <taxon>Nocardiopsidaceae</taxon>
        <taxon>Streptomonospora</taxon>
    </lineage>
</organism>
<keyword evidence="13" id="KW-0411">Iron-sulfur</keyword>
<keyword evidence="11" id="KW-0408">Iron</keyword>
<proteinExistence type="predicted"/>
<comment type="function">
    <text evidence="14">Member of the two-component regulatory system NreB/NreC involved in the control of dissimilatory nitrate/nitrite reduction in response to oxygen. NreB functions as a direct oxygen sensor histidine kinase which is autophosphorylated, in the absence of oxygen, probably at the conserved histidine residue, and transfers its phosphate group probably to a conserved aspartate residue of NreC. NreB/NreC activates the expression of the nitrate (narGHJI) and nitrite (nir) reductase operons, as well as the putative nitrate transporter gene narT.</text>
</comment>
<dbReference type="PROSITE" id="PS50109">
    <property type="entry name" value="HIS_KIN"/>
    <property type="match status" value="1"/>
</dbReference>
<keyword evidence="7" id="KW-0963">Cytoplasm</keyword>
<dbReference type="Pfam" id="PF07730">
    <property type="entry name" value="HisKA_3"/>
    <property type="match status" value="1"/>
</dbReference>
<evidence type="ECO:0000256" key="1">
    <source>
        <dbReference type="ARBA" id="ARBA00000085"/>
    </source>
</evidence>
<dbReference type="AlphaFoldDB" id="A0A9X3NXD2"/>
<dbReference type="InterPro" id="IPR036890">
    <property type="entry name" value="HATPase_C_sf"/>
</dbReference>
<dbReference type="SMART" id="SM00387">
    <property type="entry name" value="HATPase_c"/>
    <property type="match status" value="1"/>
</dbReference>
<keyword evidence="12" id="KW-0902">Two-component regulatory system</keyword>
<dbReference type="Gene3D" id="1.20.5.1930">
    <property type="match status" value="1"/>
</dbReference>
<dbReference type="GO" id="GO:0016020">
    <property type="term" value="C:membrane"/>
    <property type="evidence" value="ECO:0007669"/>
    <property type="project" value="InterPro"/>
</dbReference>
<feature type="domain" description="Histidine kinase" evidence="16">
    <location>
        <begin position="257"/>
        <end position="354"/>
    </location>
</feature>
<dbReference type="InterPro" id="IPR003594">
    <property type="entry name" value="HATPase_dom"/>
</dbReference>
<gene>
    <name evidence="17" type="ORF">LG943_17400</name>
</gene>
<dbReference type="InterPro" id="IPR004358">
    <property type="entry name" value="Sig_transdc_His_kin-like_C"/>
</dbReference>
<dbReference type="GO" id="GO:0051539">
    <property type="term" value="F:4 iron, 4 sulfur cluster binding"/>
    <property type="evidence" value="ECO:0007669"/>
    <property type="project" value="UniProtKB-KW"/>
</dbReference>
<evidence type="ECO:0000256" key="9">
    <source>
        <dbReference type="ARBA" id="ARBA00022723"/>
    </source>
</evidence>
<evidence type="ECO:0000256" key="14">
    <source>
        <dbReference type="ARBA" id="ARBA00024827"/>
    </source>
</evidence>
<evidence type="ECO:0000256" key="6">
    <source>
        <dbReference type="ARBA" id="ARBA00022485"/>
    </source>
</evidence>
<dbReference type="SUPFAM" id="SSF55874">
    <property type="entry name" value="ATPase domain of HSP90 chaperone/DNA topoisomerase II/histidine kinase"/>
    <property type="match status" value="1"/>
</dbReference>
<dbReference type="RefSeq" id="WP_270073336.1">
    <property type="nucleotide sequence ID" value="NZ_JAJAQC010000029.1"/>
</dbReference>
<evidence type="ECO:0000256" key="2">
    <source>
        <dbReference type="ARBA" id="ARBA00001966"/>
    </source>
</evidence>
<dbReference type="EC" id="2.7.13.3" evidence="4"/>
<keyword evidence="9" id="KW-0479">Metal-binding</keyword>
<dbReference type="InterPro" id="IPR011712">
    <property type="entry name" value="Sig_transdc_His_kin_sub3_dim/P"/>
</dbReference>
<evidence type="ECO:0000256" key="3">
    <source>
        <dbReference type="ARBA" id="ARBA00004496"/>
    </source>
</evidence>
<dbReference type="GO" id="GO:0046983">
    <property type="term" value="F:protein dimerization activity"/>
    <property type="evidence" value="ECO:0007669"/>
    <property type="project" value="InterPro"/>
</dbReference>
<dbReference type="Pfam" id="PF02518">
    <property type="entry name" value="HATPase_c"/>
    <property type="match status" value="1"/>
</dbReference>
<keyword evidence="6" id="KW-0004">4Fe-4S</keyword>
<name>A0A9X3NXD2_9ACTN</name>
<evidence type="ECO:0000256" key="8">
    <source>
        <dbReference type="ARBA" id="ARBA00022679"/>
    </source>
</evidence>
<evidence type="ECO:0000256" key="11">
    <source>
        <dbReference type="ARBA" id="ARBA00023004"/>
    </source>
</evidence>
<keyword evidence="10 17" id="KW-0418">Kinase</keyword>
<reference evidence="17" key="1">
    <citation type="submission" date="2021-10" db="EMBL/GenBank/DDBJ databases">
        <title>Streptomonospora sp. nov., isolated from mangrove soil.</title>
        <authorList>
            <person name="Chen X."/>
            <person name="Ge X."/>
            <person name="Liu W."/>
        </authorList>
    </citation>
    <scope>NUCLEOTIDE SEQUENCE</scope>
    <source>
        <strain evidence="17">S1-112</strain>
    </source>
</reference>
<evidence type="ECO:0000256" key="13">
    <source>
        <dbReference type="ARBA" id="ARBA00023014"/>
    </source>
</evidence>
<protein>
    <recommendedName>
        <fullName evidence="5">Oxygen sensor histidine kinase NreB</fullName>
        <ecNumber evidence="4">2.7.13.3</ecNumber>
    </recommendedName>
    <alternativeName>
        <fullName evidence="15">Nitrogen regulation protein B</fullName>
    </alternativeName>
</protein>
<dbReference type="InterPro" id="IPR050482">
    <property type="entry name" value="Sensor_HK_TwoCompSys"/>
</dbReference>
<keyword evidence="8" id="KW-0808">Transferase</keyword>
<dbReference type="InterPro" id="IPR005467">
    <property type="entry name" value="His_kinase_dom"/>
</dbReference>
<evidence type="ECO:0000256" key="10">
    <source>
        <dbReference type="ARBA" id="ARBA00022777"/>
    </source>
</evidence>
<evidence type="ECO:0000313" key="17">
    <source>
        <dbReference type="EMBL" id="MDA0566076.1"/>
    </source>
</evidence>
<evidence type="ECO:0000256" key="4">
    <source>
        <dbReference type="ARBA" id="ARBA00012438"/>
    </source>
</evidence>
<comment type="subcellular location">
    <subcellularLocation>
        <location evidence="3">Cytoplasm</location>
    </subcellularLocation>
</comment>
<dbReference type="GO" id="GO:0005737">
    <property type="term" value="C:cytoplasm"/>
    <property type="evidence" value="ECO:0007669"/>
    <property type="project" value="UniProtKB-SubCell"/>
</dbReference>
<sequence length="360" mass="40135">MLRKARGHSHRDRKERVLEAFRSRLLTLGNAVPDPKSMEEILRQADAALEDCFASVRSGTVIIDHGSIPRRSMAQDRADCGELDTAEMLRVTDILFQVASEAATELFREEPDGVHAVALWLRALHESISVRVVGLMQGHDGGVRRPSQEMLAADRRRLARDVHDWIGSGISLVHRNLDLYEVYSERGSPEAKTRFTMARKALNDLMDDARRLVAELRTYRANGDIAEKLRMFARCALPETKFDVRVSGDESLVPRHQREELFVIIRECIRNVDKHADASRASVVVEIMPETVSVVVEDNGVGFAPEDLPGLADPTRGHGLISMRERVEQLGGDIKIGSGPTEGTRVELTVPLPWAQRAAS</sequence>
<evidence type="ECO:0000256" key="15">
    <source>
        <dbReference type="ARBA" id="ARBA00030800"/>
    </source>
</evidence>
<comment type="caution">
    <text evidence="17">The sequence shown here is derived from an EMBL/GenBank/DDBJ whole genome shotgun (WGS) entry which is preliminary data.</text>
</comment>
<comment type="catalytic activity">
    <reaction evidence="1">
        <text>ATP + protein L-histidine = ADP + protein N-phospho-L-histidine.</text>
        <dbReference type="EC" id="2.7.13.3"/>
    </reaction>
</comment>
<evidence type="ECO:0000256" key="12">
    <source>
        <dbReference type="ARBA" id="ARBA00023012"/>
    </source>
</evidence>
<dbReference type="EMBL" id="JAJAQC010000029">
    <property type="protein sequence ID" value="MDA0566076.1"/>
    <property type="molecule type" value="Genomic_DNA"/>
</dbReference>